<feature type="chain" id="PRO_5011578782" description="DUF4440 domain-containing protein" evidence="1">
    <location>
        <begin position="18"/>
        <end position="174"/>
    </location>
</feature>
<gene>
    <name evidence="2" type="ORF">SAMN05444277_11561</name>
</gene>
<accession>A0A1I5Z0Q3</accession>
<name>A0A1I5Z0Q3_9BACT</name>
<evidence type="ECO:0000313" key="2">
    <source>
        <dbReference type="EMBL" id="SFQ50083.1"/>
    </source>
</evidence>
<evidence type="ECO:0000256" key="1">
    <source>
        <dbReference type="SAM" id="SignalP"/>
    </source>
</evidence>
<dbReference type="Proteomes" id="UP000199031">
    <property type="component" value="Unassembled WGS sequence"/>
</dbReference>
<reference evidence="2 3" key="1">
    <citation type="submission" date="2016-10" db="EMBL/GenBank/DDBJ databases">
        <authorList>
            <person name="de Groot N.N."/>
        </authorList>
    </citation>
    <scope>NUCLEOTIDE SEQUENCE [LARGE SCALE GENOMIC DNA]</scope>
    <source>
        <strain evidence="2 3">DSM 28286</strain>
    </source>
</reference>
<feature type="signal peptide" evidence="1">
    <location>
        <begin position="1"/>
        <end position="17"/>
    </location>
</feature>
<dbReference type="InterPro" id="IPR032710">
    <property type="entry name" value="NTF2-like_dom_sf"/>
</dbReference>
<dbReference type="AlphaFoldDB" id="A0A1I5Z0Q3"/>
<dbReference type="Gene3D" id="3.10.450.50">
    <property type="match status" value="1"/>
</dbReference>
<proteinExistence type="predicted"/>
<dbReference type="STRING" id="1465490.SAMN05444277_11561"/>
<dbReference type="RefSeq" id="WP_090662491.1">
    <property type="nucleotide sequence ID" value="NZ_FOXQ01000015.1"/>
</dbReference>
<dbReference type="EMBL" id="FOXQ01000015">
    <property type="protein sequence ID" value="SFQ50083.1"/>
    <property type="molecule type" value="Genomic_DNA"/>
</dbReference>
<sequence>MKIVHASLILLLFTACSSPDKNTSAAIATNTDEAAIKQAVDNAYKSLGFSAGTQPAFDSIQYAFIPQAQLINFIADTAQILSIGDFVKAYKNYVETSKVQSFSEEEIYGRTDQYGKIAQRISSYKTYINRTDMPAERGVNSFQLIKTKDGWKVSSIIWDIESKNLPIPRTYLLQ</sequence>
<evidence type="ECO:0008006" key="4">
    <source>
        <dbReference type="Google" id="ProtNLM"/>
    </source>
</evidence>
<dbReference type="OrthoDB" id="9798081at2"/>
<dbReference type="PROSITE" id="PS51257">
    <property type="entry name" value="PROKAR_LIPOPROTEIN"/>
    <property type="match status" value="1"/>
</dbReference>
<keyword evidence="3" id="KW-1185">Reference proteome</keyword>
<keyword evidence="1" id="KW-0732">Signal</keyword>
<organism evidence="2 3">
    <name type="scientific">Parafilimonas terrae</name>
    <dbReference type="NCBI Taxonomy" id="1465490"/>
    <lineage>
        <taxon>Bacteria</taxon>
        <taxon>Pseudomonadati</taxon>
        <taxon>Bacteroidota</taxon>
        <taxon>Chitinophagia</taxon>
        <taxon>Chitinophagales</taxon>
        <taxon>Chitinophagaceae</taxon>
        <taxon>Parafilimonas</taxon>
    </lineage>
</organism>
<protein>
    <recommendedName>
        <fullName evidence="4">DUF4440 domain-containing protein</fullName>
    </recommendedName>
</protein>
<dbReference type="SUPFAM" id="SSF54427">
    <property type="entry name" value="NTF2-like"/>
    <property type="match status" value="1"/>
</dbReference>
<evidence type="ECO:0000313" key="3">
    <source>
        <dbReference type="Proteomes" id="UP000199031"/>
    </source>
</evidence>